<evidence type="ECO:0000313" key="1">
    <source>
        <dbReference type="EMBL" id="KAF2206481.1"/>
    </source>
</evidence>
<evidence type="ECO:0000313" key="2">
    <source>
        <dbReference type="Proteomes" id="UP000799539"/>
    </source>
</evidence>
<gene>
    <name evidence="1" type="ORF">CERZMDRAFT_103383</name>
</gene>
<accession>A0A6A6F1S3</accession>
<name>A0A6A6F1S3_9PEZI</name>
<dbReference type="AlphaFoldDB" id="A0A6A6F1S3"/>
<organism evidence="1 2">
    <name type="scientific">Cercospora zeae-maydis SCOH1-5</name>
    <dbReference type="NCBI Taxonomy" id="717836"/>
    <lineage>
        <taxon>Eukaryota</taxon>
        <taxon>Fungi</taxon>
        <taxon>Dikarya</taxon>
        <taxon>Ascomycota</taxon>
        <taxon>Pezizomycotina</taxon>
        <taxon>Dothideomycetes</taxon>
        <taxon>Dothideomycetidae</taxon>
        <taxon>Mycosphaerellales</taxon>
        <taxon>Mycosphaerellaceae</taxon>
        <taxon>Cercospora</taxon>
    </lineage>
</organism>
<protein>
    <submittedName>
        <fullName evidence="1">Uncharacterized protein</fullName>
    </submittedName>
</protein>
<reference evidence="1" key="1">
    <citation type="journal article" date="2020" name="Stud. Mycol.">
        <title>101 Dothideomycetes genomes: a test case for predicting lifestyles and emergence of pathogens.</title>
        <authorList>
            <person name="Haridas S."/>
            <person name="Albert R."/>
            <person name="Binder M."/>
            <person name="Bloem J."/>
            <person name="Labutti K."/>
            <person name="Salamov A."/>
            <person name="Andreopoulos B."/>
            <person name="Baker S."/>
            <person name="Barry K."/>
            <person name="Bills G."/>
            <person name="Bluhm B."/>
            <person name="Cannon C."/>
            <person name="Castanera R."/>
            <person name="Culley D."/>
            <person name="Daum C."/>
            <person name="Ezra D."/>
            <person name="Gonzalez J."/>
            <person name="Henrissat B."/>
            <person name="Kuo A."/>
            <person name="Liang C."/>
            <person name="Lipzen A."/>
            <person name="Lutzoni F."/>
            <person name="Magnuson J."/>
            <person name="Mondo S."/>
            <person name="Nolan M."/>
            <person name="Ohm R."/>
            <person name="Pangilinan J."/>
            <person name="Park H.-J."/>
            <person name="Ramirez L."/>
            <person name="Alfaro M."/>
            <person name="Sun H."/>
            <person name="Tritt A."/>
            <person name="Yoshinaga Y."/>
            <person name="Zwiers L.-H."/>
            <person name="Turgeon B."/>
            <person name="Goodwin S."/>
            <person name="Spatafora J."/>
            <person name="Crous P."/>
            <person name="Grigoriev I."/>
        </authorList>
    </citation>
    <scope>NUCLEOTIDE SEQUENCE</scope>
    <source>
        <strain evidence="1">SCOH1-5</strain>
    </source>
</reference>
<dbReference type="OrthoDB" id="3648637at2759"/>
<keyword evidence="2" id="KW-1185">Reference proteome</keyword>
<dbReference type="Proteomes" id="UP000799539">
    <property type="component" value="Unassembled WGS sequence"/>
</dbReference>
<proteinExistence type="predicted"/>
<sequence>MTTPQQSEQCSNFCCSDFYNMAEQEVKRPTDPLQNDIHPIFGRDKFVVPGWIPGLKSKSADEEYQCLGPSLRLASRLMTTDAFMKHVVTVADGDIYLDATNSKSVRRGRKVETLSETFTPDGRCRNILIYPRQRRVNDAMRLRARRIMNQLVDFVTFSVGTVEDGACCAAAMGPLPRNVPSCFFAGRLSVIELQSWARHQFREARRNPHLPERAVLMAHFMYATFILHETFGHALMNARFNSRAHEPWFQNRTASEAGYELQNALFGGIVYDQYVQLHHDDQRQIPPCRDIHGRFVLTMSAWPSSFLSHHYLSRGLPMGHRVPVGHFDSIVRVPDTFLSDIQSERFWTWRRLFSSSKELEEPLVPRNGPRWIFKYCGPRRQLWTNCNELPDEGLWVGEGENKYSPARIGPGRGLMVFVGSASSAGNPEWVGKEIKKIAARRSLRERGLRDDHVAMAGRFMEYCEPMDVCEPVDIWESDDLRLPSEFLIRLGRIARQFLLGGT</sequence>
<dbReference type="EMBL" id="ML992720">
    <property type="protein sequence ID" value="KAF2206481.1"/>
    <property type="molecule type" value="Genomic_DNA"/>
</dbReference>